<keyword evidence="6" id="KW-0816">Tricarboxylic acid cycle</keyword>
<keyword evidence="12" id="KW-1133">Transmembrane helix</keyword>
<sequence length="451" mass="53613">MNYISIIGSGIMSAILNLLIYLINLNKNIILFESNNFFCLENTKVLNNAGTGHTGMCENNYIYNFKNNYFIKKNLRINYKFDFTKQLFSWIKYLKLFNLNKIISNISHISYFYLKKNNIKLKKIFTKLKKIKKIKFTNNLLIIKKIFPILLNKKKIKKNFSITYYKNGFDINYELFSIKIFFFLSKKKNFFYYLNKKIILIKKKKNKFIIKLKNKKIIVDEIFICSGGNSYSLINNFNNKIIKNYLNFPISGNWLILENNKIIKKHNLKVYSETLKKNPPMSIPHLDLRKILKKNKILFGPFAGITFNILIKKQKTIIKELNLKKIIKIIFFSIKNFYLIKYLIKENIKSKKNKIKSIIPFLKIKNFNFYYKKAGKRLQILKIKNQTKINFGTKLIFNKNKKIIVILGASPGASIAVYICKNILKKWNNSFNNFFSYNIKNNIFFNKILYI</sequence>
<evidence type="ECO:0000313" key="14">
    <source>
        <dbReference type="Proteomes" id="UP000003932"/>
    </source>
</evidence>
<keyword evidence="7" id="KW-0285">Flavoprotein</keyword>
<evidence type="ECO:0000256" key="7">
    <source>
        <dbReference type="ARBA" id="ARBA00022630"/>
    </source>
</evidence>
<keyword evidence="12" id="KW-0472">Membrane</keyword>
<dbReference type="Pfam" id="PF06039">
    <property type="entry name" value="Mqo"/>
    <property type="match status" value="1"/>
</dbReference>
<accession>J7GS87</accession>
<evidence type="ECO:0000256" key="10">
    <source>
        <dbReference type="ARBA" id="ARBA00030660"/>
    </source>
</evidence>
<feature type="transmembrane region" description="Helical" evidence="12">
    <location>
        <begin position="6"/>
        <end position="25"/>
    </location>
</feature>
<comment type="catalytic activity">
    <reaction evidence="1">
        <text>(S)-malate + a quinone = a quinol + oxaloacetate</text>
        <dbReference type="Rhea" id="RHEA:46012"/>
        <dbReference type="ChEBI" id="CHEBI:15589"/>
        <dbReference type="ChEBI" id="CHEBI:16452"/>
        <dbReference type="ChEBI" id="CHEBI:24646"/>
        <dbReference type="ChEBI" id="CHEBI:132124"/>
        <dbReference type="EC" id="1.1.5.4"/>
    </reaction>
</comment>
<evidence type="ECO:0000256" key="8">
    <source>
        <dbReference type="ARBA" id="ARBA00022827"/>
    </source>
</evidence>
<evidence type="ECO:0000256" key="12">
    <source>
        <dbReference type="SAM" id="Phobius"/>
    </source>
</evidence>
<keyword evidence="8" id="KW-0274">FAD</keyword>
<evidence type="ECO:0000256" key="6">
    <source>
        <dbReference type="ARBA" id="ARBA00022532"/>
    </source>
</evidence>
<keyword evidence="12" id="KW-0812">Transmembrane</keyword>
<dbReference type="RefSeq" id="WP_014886893.1">
    <property type="nucleotide sequence ID" value="NC_018414.1"/>
</dbReference>
<dbReference type="Proteomes" id="UP000003932">
    <property type="component" value="Chromosome"/>
</dbReference>
<evidence type="ECO:0000256" key="1">
    <source>
        <dbReference type="ARBA" id="ARBA00001139"/>
    </source>
</evidence>
<comment type="cofactor">
    <cofactor evidence="2">
        <name>FAD</name>
        <dbReference type="ChEBI" id="CHEBI:57692"/>
    </cofactor>
</comment>
<reference evidence="13 14" key="1">
    <citation type="journal article" date="2012" name="Mol. Biol. Evol.">
        <title>Genome reduction and co-evolution between the primary and secondary bacterial symbionts of psyllids.</title>
        <authorList>
            <person name="Sloan D.B."/>
            <person name="Moran N.A."/>
        </authorList>
    </citation>
    <scope>NUCLEOTIDE SEQUENCE [LARGE SCALE GENOMIC DNA]</scope>
    <source>
        <strain evidence="13 14">CE</strain>
    </source>
</reference>
<dbReference type="PATRIC" id="fig|1202536.3.peg.117"/>
<dbReference type="EMBL" id="CP003541">
    <property type="protein sequence ID" value="AFP83592.1"/>
    <property type="molecule type" value="Genomic_DNA"/>
</dbReference>
<dbReference type="GO" id="GO:0008924">
    <property type="term" value="F:L-malate dehydrogenase (quinone) activity"/>
    <property type="evidence" value="ECO:0007669"/>
    <property type="project" value="UniProtKB-EC"/>
</dbReference>
<proteinExistence type="inferred from homology"/>
<evidence type="ECO:0000256" key="11">
    <source>
        <dbReference type="ARBA" id="ARBA00031550"/>
    </source>
</evidence>
<keyword evidence="9" id="KW-0560">Oxidoreductase</keyword>
<organism evidence="13 14">
    <name type="scientific">Candidatus Carsonella ruddii CE isolate Thao2000</name>
    <dbReference type="NCBI Taxonomy" id="1202536"/>
    <lineage>
        <taxon>Bacteria</taxon>
        <taxon>Pseudomonadati</taxon>
        <taxon>Pseudomonadota</taxon>
        <taxon>Gammaproteobacteria</taxon>
        <taxon>Oceanospirillales</taxon>
        <taxon>Halomonadaceae</taxon>
        <taxon>Zymobacter group</taxon>
        <taxon>Candidatus Carsonella</taxon>
    </lineage>
</organism>
<dbReference type="HOGENOM" id="CLU_028151_0_0_6"/>
<name>J7GS87_CARRU</name>
<evidence type="ECO:0000256" key="3">
    <source>
        <dbReference type="ARBA" id="ARBA00005012"/>
    </source>
</evidence>
<evidence type="ECO:0000256" key="9">
    <source>
        <dbReference type="ARBA" id="ARBA00023002"/>
    </source>
</evidence>
<gene>
    <name evidence="13" type="primary">mqo</name>
    <name evidence="13" type="ORF">A33U_0139</name>
</gene>
<evidence type="ECO:0000256" key="2">
    <source>
        <dbReference type="ARBA" id="ARBA00001974"/>
    </source>
</evidence>
<dbReference type="OrthoDB" id="9763983at2"/>
<dbReference type="EC" id="1.1.5.4" evidence="5"/>
<dbReference type="InterPro" id="IPR006231">
    <property type="entry name" value="MQO"/>
</dbReference>
<dbReference type="STRING" id="1202536.A33U_0139"/>
<dbReference type="GO" id="GO:0006099">
    <property type="term" value="P:tricarboxylic acid cycle"/>
    <property type="evidence" value="ECO:0007669"/>
    <property type="project" value="UniProtKB-UniPathway"/>
</dbReference>
<evidence type="ECO:0000256" key="4">
    <source>
        <dbReference type="ARBA" id="ARBA00006389"/>
    </source>
</evidence>
<dbReference type="UniPathway" id="UPA00223">
    <property type="reaction ID" value="UER01008"/>
</dbReference>
<comment type="pathway">
    <text evidence="3">Carbohydrate metabolism; tricarboxylic acid cycle; oxaloacetate from (S)-malate (quinone route): step 1/1.</text>
</comment>
<evidence type="ECO:0000313" key="13">
    <source>
        <dbReference type="EMBL" id="AFP83592.1"/>
    </source>
</evidence>
<evidence type="ECO:0000256" key="5">
    <source>
        <dbReference type="ARBA" id="ARBA00013026"/>
    </source>
</evidence>
<dbReference type="KEGG" id="cru:A33U_0139"/>
<comment type="similarity">
    <text evidence="4">Belongs to the MQO family.</text>
</comment>
<dbReference type="AlphaFoldDB" id="J7GS87"/>
<protein>
    <recommendedName>
        <fullName evidence="5">malate dehydrogenase (quinone)</fullName>
        <ecNumber evidence="5">1.1.5.4</ecNumber>
    </recommendedName>
    <alternativeName>
        <fullName evidence="11">MQO</fullName>
    </alternativeName>
    <alternativeName>
        <fullName evidence="10">Malate dehydrogenase [quinone]</fullName>
    </alternativeName>
</protein>